<dbReference type="InterPro" id="IPR005517">
    <property type="entry name" value="Transl_elong_EFG/EF2_IV"/>
</dbReference>
<sequence>MSSMFVPDAVVSLAITPKTKDAANFSKAVNRFQKEDPTFRVHYDKESKETIISGMGELHLEIYVERMKREYNVECTVGRPRVSYRESVLGKSNFDYTHKKQSGGAGQFAKVMGEFEATSLADPEEIGITAEEDAQVKNVFQTKIIGGKISEKFLLACQKGFEDCCEKGPLTGSRVLGVHMTVNDGATHVVDSSEMAFRTATQFAFKQAFFASQPVILEPIMNVVITAPMEFQGNVIGLVNKLQGIINDTENNADDFTITSDCSLNNLFGIASSLRAVTQGKGEFTMEFKEYQPAPPQLQKQLIEDYQKKQKKE</sequence>
<dbReference type="PANTHER" id="PTHR43636:SF2">
    <property type="entry name" value="ELONGATION FACTOR G, MITOCHONDRIAL"/>
    <property type="match status" value="1"/>
</dbReference>
<protein>
    <submittedName>
        <fullName evidence="7">Unnamed protein product</fullName>
    </submittedName>
</protein>
<dbReference type="GO" id="GO:0003924">
    <property type="term" value="F:GTPase activity"/>
    <property type="evidence" value="ECO:0007669"/>
    <property type="project" value="TreeGrafter"/>
</dbReference>
<feature type="domain" description="Translation elongation factor EFG/EF2" evidence="6">
    <location>
        <begin position="81"/>
        <end position="213"/>
    </location>
</feature>
<dbReference type="GO" id="GO:0005525">
    <property type="term" value="F:GTP binding"/>
    <property type="evidence" value="ECO:0007669"/>
    <property type="project" value="UniProtKB-KW"/>
</dbReference>
<dbReference type="Gene3D" id="3.30.70.870">
    <property type="entry name" value="Elongation Factor G (Translational Gtpase), domain 3"/>
    <property type="match status" value="1"/>
</dbReference>
<reference evidence="7" key="1">
    <citation type="submission" date="2023-04" db="EMBL/GenBank/DDBJ databases">
        <title>Ambrosiozyma monospora NBRC 1965.</title>
        <authorList>
            <person name="Ichikawa N."/>
            <person name="Sato H."/>
            <person name="Tonouchi N."/>
        </authorList>
    </citation>
    <scope>NUCLEOTIDE SEQUENCE</scope>
    <source>
        <strain evidence="7">NBRC 1965</strain>
    </source>
</reference>
<evidence type="ECO:0000313" key="8">
    <source>
        <dbReference type="Proteomes" id="UP001165063"/>
    </source>
</evidence>
<evidence type="ECO:0000256" key="1">
    <source>
        <dbReference type="ARBA" id="ARBA00022741"/>
    </source>
</evidence>
<dbReference type="SMART" id="SM00838">
    <property type="entry name" value="EFG_C"/>
    <property type="match status" value="1"/>
</dbReference>
<dbReference type="FunFam" id="3.30.70.240:FF:000015">
    <property type="entry name" value="Elongation factor G, mitochondrial"/>
    <property type="match status" value="1"/>
</dbReference>
<accession>A0A9W6YU69</accession>
<evidence type="ECO:0000259" key="6">
    <source>
        <dbReference type="SMART" id="SM00889"/>
    </source>
</evidence>
<dbReference type="CDD" id="cd16262">
    <property type="entry name" value="EFG_III"/>
    <property type="match status" value="1"/>
</dbReference>
<proteinExistence type="predicted"/>
<comment type="caution">
    <text evidence="7">The sequence shown here is derived from an EMBL/GenBank/DDBJ whole genome shotgun (WGS) entry which is preliminary data.</text>
</comment>
<dbReference type="SMART" id="SM00889">
    <property type="entry name" value="EFG_IV"/>
    <property type="match status" value="1"/>
</dbReference>
<keyword evidence="1" id="KW-0547">Nucleotide-binding</keyword>
<dbReference type="Pfam" id="PF00679">
    <property type="entry name" value="EFG_C"/>
    <property type="match status" value="1"/>
</dbReference>
<gene>
    <name evidence="7" type="ORF">Amon01_000133200</name>
</gene>
<dbReference type="InterPro" id="IPR000640">
    <property type="entry name" value="EFG_V-like"/>
</dbReference>
<keyword evidence="4" id="KW-0342">GTP-binding</keyword>
<dbReference type="InterPro" id="IPR009022">
    <property type="entry name" value="EFG_III"/>
</dbReference>
<evidence type="ECO:0000256" key="4">
    <source>
        <dbReference type="ARBA" id="ARBA00023134"/>
    </source>
</evidence>
<keyword evidence="8" id="KW-1185">Reference proteome</keyword>
<dbReference type="CDD" id="cd01434">
    <property type="entry name" value="EFG_mtEFG1_IV"/>
    <property type="match status" value="1"/>
</dbReference>
<evidence type="ECO:0000259" key="5">
    <source>
        <dbReference type="SMART" id="SM00838"/>
    </source>
</evidence>
<dbReference type="Pfam" id="PF14492">
    <property type="entry name" value="EFG_III"/>
    <property type="match status" value="1"/>
</dbReference>
<evidence type="ECO:0000256" key="3">
    <source>
        <dbReference type="ARBA" id="ARBA00022917"/>
    </source>
</evidence>
<organism evidence="7 8">
    <name type="scientific">Ambrosiozyma monospora</name>
    <name type="common">Yeast</name>
    <name type="synonym">Endomycopsis monosporus</name>
    <dbReference type="NCBI Taxonomy" id="43982"/>
    <lineage>
        <taxon>Eukaryota</taxon>
        <taxon>Fungi</taxon>
        <taxon>Dikarya</taxon>
        <taxon>Ascomycota</taxon>
        <taxon>Saccharomycotina</taxon>
        <taxon>Pichiomycetes</taxon>
        <taxon>Pichiales</taxon>
        <taxon>Pichiaceae</taxon>
        <taxon>Ambrosiozyma</taxon>
    </lineage>
</organism>
<dbReference type="Gene3D" id="3.30.70.240">
    <property type="match status" value="1"/>
</dbReference>
<dbReference type="InterPro" id="IPR041095">
    <property type="entry name" value="EFG_II"/>
</dbReference>
<dbReference type="InterPro" id="IPR047872">
    <property type="entry name" value="EFG_IV"/>
</dbReference>
<dbReference type="OrthoDB" id="198619at2759"/>
<dbReference type="FunFam" id="3.30.70.870:FF:000001">
    <property type="entry name" value="Elongation factor G"/>
    <property type="match status" value="1"/>
</dbReference>
<dbReference type="Proteomes" id="UP001165063">
    <property type="component" value="Unassembled WGS sequence"/>
</dbReference>
<dbReference type="AlphaFoldDB" id="A0A9W6YU69"/>
<dbReference type="SUPFAM" id="SSF54980">
    <property type="entry name" value="EF-G C-terminal domain-like"/>
    <property type="match status" value="2"/>
</dbReference>
<dbReference type="PANTHER" id="PTHR43636">
    <property type="entry name" value="ELONGATION FACTOR G, MITOCHONDRIAL"/>
    <property type="match status" value="1"/>
</dbReference>
<dbReference type="GO" id="GO:0005739">
    <property type="term" value="C:mitochondrion"/>
    <property type="evidence" value="ECO:0007669"/>
    <property type="project" value="TreeGrafter"/>
</dbReference>
<dbReference type="Gene3D" id="3.30.230.10">
    <property type="match status" value="1"/>
</dbReference>
<dbReference type="InterPro" id="IPR035647">
    <property type="entry name" value="EFG_III/V"/>
</dbReference>
<dbReference type="Pfam" id="PF03764">
    <property type="entry name" value="EFG_IV"/>
    <property type="match status" value="1"/>
</dbReference>
<dbReference type="GO" id="GO:0070125">
    <property type="term" value="P:mitochondrial translational elongation"/>
    <property type="evidence" value="ECO:0007669"/>
    <property type="project" value="TreeGrafter"/>
</dbReference>
<keyword evidence="3" id="KW-0648">Protein biosynthesis</keyword>
<evidence type="ECO:0000313" key="7">
    <source>
        <dbReference type="EMBL" id="GMG20573.1"/>
    </source>
</evidence>
<evidence type="ECO:0000256" key="2">
    <source>
        <dbReference type="ARBA" id="ARBA00022768"/>
    </source>
</evidence>
<name>A0A9W6YU69_AMBMO</name>
<feature type="domain" description="Elongation factor EFG" evidence="5">
    <location>
        <begin position="215"/>
        <end position="302"/>
    </location>
</feature>
<keyword evidence="2" id="KW-0251">Elongation factor</keyword>
<dbReference type="InterPro" id="IPR020568">
    <property type="entry name" value="Ribosomal_Su5_D2-typ_SF"/>
</dbReference>
<dbReference type="SUPFAM" id="SSF54211">
    <property type="entry name" value="Ribosomal protein S5 domain 2-like"/>
    <property type="match status" value="1"/>
</dbReference>
<dbReference type="EMBL" id="BSXU01000405">
    <property type="protein sequence ID" value="GMG20573.1"/>
    <property type="molecule type" value="Genomic_DNA"/>
</dbReference>
<dbReference type="GO" id="GO:0003746">
    <property type="term" value="F:translation elongation factor activity"/>
    <property type="evidence" value="ECO:0007669"/>
    <property type="project" value="UniProtKB-KW"/>
</dbReference>
<dbReference type="InterPro" id="IPR014721">
    <property type="entry name" value="Ribsml_uS5_D2-typ_fold_subgr"/>
</dbReference>